<dbReference type="InterPro" id="IPR036249">
    <property type="entry name" value="Thioredoxin-like_sf"/>
</dbReference>
<keyword evidence="13" id="KW-0520">NAD</keyword>
<dbReference type="GO" id="GO:0005886">
    <property type="term" value="C:plasma membrane"/>
    <property type="evidence" value="ECO:0007669"/>
    <property type="project" value="UniProtKB-SubCell"/>
</dbReference>
<dbReference type="EC" id="1.8.1.8" evidence="3"/>
<gene>
    <name evidence="22" type="ORF">MNBD_GAMMA01-1120</name>
</gene>
<evidence type="ECO:0000256" key="9">
    <source>
        <dbReference type="ARBA" id="ARBA00022729"/>
    </source>
</evidence>
<accession>A0A3B0VFF0</accession>
<evidence type="ECO:0000256" key="10">
    <source>
        <dbReference type="ARBA" id="ARBA00022982"/>
    </source>
</evidence>
<evidence type="ECO:0000256" key="13">
    <source>
        <dbReference type="ARBA" id="ARBA00023027"/>
    </source>
</evidence>
<evidence type="ECO:0000259" key="21">
    <source>
        <dbReference type="PROSITE" id="PS51352"/>
    </source>
</evidence>
<dbReference type="GO" id="GO:0017004">
    <property type="term" value="P:cytochrome complex assembly"/>
    <property type="evidence" value="ECO:0007669"/>
    <property type="project" value="InterPro"/>
</dbReference>
<evidence type="ECO:0000256" key="14">
    <source>
        <dbReference type="ARBA" id="ARBA00023136"/>
    </source>
</evidence>
<feature type="transmembrane region" description="Helical" evidence="20">
    <location>
        <begin position="592"/>
        <end position="613"/>
    </location>
</feature>
<dbReference type="Gene3D" id="2.60.40.1250">
    <property type="entry name" value="Thiol:disulfide interchange protein DsbD, N-terminal domain"/>
    <property type="match status" value="2"/>
</dbReference>
<evidence type="ECO:0000256" key="7">
    <source>
        <dbReference type="ARBA" id="ARBA00022519"/>
    </source>
</evidence>
<dbReference type="Pfam" id="PF02683">
    <property type="entry name" value="DsbD_TM"/>
    <property type="match status" value="1"/>
</dbReference>
<comment type="catalytic activity">
    <reaction evidence="18">
        <text>[protein]-dithiol + NAD(+) = [protein]-disulfide + NADH + H(+)</text>
        <dbReference type="Rhea" id="RHEA:18749"/>
        <dbReference type="Rhea" id="RHEA-COMP:10593"/>
        <dbReference type="Rhea" id="RHEA-COMP:10594"/>
        <dbReference type="ChEBI" id="CHEBI:15378"/>
        <dbReference type="ChEBI" id="CHEBI:29950"/>
        <dbReference type="ChEBI" id="CHEBI:50058"/>
        <dbReference type="ChEBI" id="CHEBI:57540"/>
        <dbReference type="ChEBI" id="CHEBI:57945"/>
        <dbReference type="EC" id="1.8.1.8"/>
    </reaction>
</comment>
<evidence type="ECO:0000256" key="16">
    <source>
        <dbReference type="ARBA" id="ARBA00023284"/>
    </source>
</evidence>
<sequence>MNKITLYILLTSLIFASLFSTRLLALEPDELLDVDIAFVAEIVEVNTEDIKLRFKVADEYYLYKHAFSFANKDNVVKFGTAQIPDGEKKVDEFFGEVETYRHQVDIVIPYENIAGVASTKFEFTYQGCADAGICYPPQTKILTLNLPVPQDSVLHAANPLVGNTAIKGGLGLTNSDEWSGQLDTVLPEDKAFLFETIAMDANTLSARFSISDNVYLYKDQVKLTSLTKGIDIGALHFPASVIKDDPHFGEVEVFFGVIEVGVDISREAGSTNTLILQAEFLGCIDEGICYPPSIRTISVDLPAITTAISANKQTDKTKIDKTMQLSEQDQIQVDLEVNAWWKTILKFFGFGLLLALTPCVFPMIPILSGLIMGQGNISRRRAFTLSLIYVLAMAMAYTIAGVIAGLLGANIQAALQKPWIIITFSMVFVALAMSMFGYYELQLPSSWQNKLSKLSNKQKSGSYIGVGIMGFVSAIIVGPCVAPPLAGAVLYISNTGDPIVGGFALFAMSMGMGVPLLLIGASAGKWMPSSGGWMNVVKAFFGIALLAMAIWFLARIIPGPVSLAMYGILALLSSIFWYRYALKNGVKGKMTILFLVFKIILISIGTVQIIGAIKGNSDPLNPLTVRQKMQFQMVKSYAEVQQVIQQSDKLVLLDFYADWCIECTRMEESTYAQASVQKELENFLVLKADVTAQDAVDKELMRKFKIIGPPATLFFGTDNQLIKHSSFFGFKGPDEFIEHLRQIK</sequence>
<keyword evidence="15" id="KW-1015">Disulfide bond</keyword>
<evidence type="ECO:0000256" key="18">
    <source>
        <dbReference type="ARBA" id="ARBA00047388"/>
    </source>
</evidence>
<keyword evidence="16" id="KW-0676">Redox-active center</keyword>
<dbReference type="EMBL" id="UOEW01000358">
    <property type="protein sequence ID" value="VAW42358.1"/>
    <property type="molecule type" value="Genomic_DNA"/>
</dbReference>
<keyword evidence="14 20" id="KW-0472">Membrane</keyword>
<keyword evidence="6" id="KW-1003">Cell membrane</keyword>
<protein>
    <recommendedName>
        <fullName evidence="4">Thiol:disulfide interchange protein DsbD</fullName>
        <ecNumber evidence="3">1.8.1.8</ecNumber>
    </recommendedName>
    <alternativeName>
        <fullName evidence="17">Protein-disulfide reductase</fullName>
    </alternativeName>
</protein>
<keyword evidence="9" id="KW-0732">Signal</keyword>
<evidence type="ECO:0000256" key="12">
    <source>
        <dbReference type="ARBA" id="ARBA00023002"/>
    </source>
</evidence>
<feature type="transmembrane region" description="Helical" evidence="20">
    <location>
        <begin position="383"/>
        <end position="407"/>
    </location>
</feature>
<evidence type="ECO:0000313" key="22">
    <source>
        <dbReference type="EMBL" id="VAW42358.1"/>
    </source>
</evidence>
<keyword evidence="11 20" id="KW-1133">Transmembrane helix</keyword>
<organism evidence="22">
    <name type="scientific">hydrothermal vent metagenome</name>
    <dbReference type="NCBI Taxonomy" id="652676"/>
    <lineage>
        <taxon>unclassified sequences</taxon>
        <taxon>metagenomes</taxon>
        <taxon>ecological metagenomes</taxon>
    </lineage>
</organism>
<keyword evidence="10" id="KW-0249">Electron transport</keyword>
<evidence type="ECO:0000256" key="8">
    <source>
        <dbReference type="ARBA" id="ARBA00022692"/>
    </source>
</evidence>
<keyword evidence="5" id="KW-0813">Transport</keyword>
<name>A0A3B0VFF0_9ZZZZ</name>
<evidence type="ECO:0000256" key="11">
    <source>
        <dbReference type="ARBA" id="ARBA00022989"/>
    </source>
</evidence>
<evidence type="ECO:0000256" key="17">
    <source>
        <dbReference type="ARBA" id="ARBA00032465"/>
    </source>
</evidence>
<feature type="transmembrane region" description="Helical" evidence="20">
    <location>
        <begin position="563"/>
        <end position="580"/>
    </location>
</feature>
<dbReference type="GO" id="GO:0047134">
    <property type="term" value="F:protein-disulfide reductase [NAD(P)H] activity"/>
    <property type="evidence" value="ECO:0007669"/>
    <property type="project" value="UniProtKB-EC"/>
</dbReference>
<evidence type="ECO:0000256" key="4">
    <source>
        <dbReference type="ARBA" id="ARBA00013830"/>
    </source>
</evidence>
<feature type="transmembrane region" description="Helical" evidence="20">
    <location>
        <begin position="462"/>
        <end position="493"/>
    </location>
</feature>
<evidence type="ECO:0000256" key="1">
    <source>
        <dbReference type="ARBA" id="ARBA00004429"/>
    </source>
</evidence>
<dbReference type="InterPro" id="IPR036929">
    <property type="entry name" value="DsbDN_sf"/>
</dbReference>
<reference evidence="22" key="1">
    <citation type="submission" date="2018-06" db="EMBL/GenBank/DDBJ databases">
        <authorList>
            <person name="Zhirakovskaya E."/>
        </authorList>
    </citation>
    <scope>NUCLEOTIDE SEQUENCE</scope>
</reference>
<keyword evidence="7" id="KW-0997">Cell inner membrane</keyword>
<dbReference type="Pfam" id="PF13899">
    <property type="entry name" value="Thioredoxin_7"/>
    <property type="match status" value="1"/>
</dbReference>
<dbReference type="PANTHER" id="PTHR32234">
    <property type="entry name" value="THIOL:DISULFIDE INTERCHANGE PROTEIN DSBD"/>
    <property type="match status" value="1"/>
</dbReference>
<evidence type="ECO:0000256" key="6">
    <source>
        <dbReference type="ARBA" id="ARBA00022475"/>
    </source>
</evidence>
<dbReference type="InterPro" id="IPR028250">
    <property type="entry name" value="DsbDN"/>
</dbReference>
<evidence type="ECO:0000256" key="5">
    <source>
        <dbReference type="ARBA" id="ARBA00022448"/>
    </source>
</evidence>
<dbReference type="PROSITE" id="PS51352">
    <property type="entry name" value="THIOREDOXIN_2"/>
    <property type="match status" value="1"/>
</dbReference>
<evidence type="ECO:0000256" key="2">
    <source>
        <dbReference type="ARBA" id="ARBA00007241"/>
    </source>
</evidence>
<comment type="similarity">
    <text evidence="2">Belongs to the thioredoxin family. DsbD subfamily.</text>
</comment>
<feature type="transmembrane region" description="Helical" evidence="20">
    <location>
        <begin position="536"/>
        <end position="557"/>
    </location>
</feature>
<feature type="domain" description="Thioredoxin" evidence="21">
    <location>
        <begin position="614"/>
        <end position="744"/>
    </location>
</feature>
<dbReference type="InterPro" id="IPR022910">
    <property type="entry name" value="Thiol_diS_interchange_DbsD"/>
</dbReference>
<dbReference type="Pfam" id="PF11412">
    <property type="entry name" value="DsbD_N"/>
    <property type="match status" value="2"/>
</dbReference>
<dbReference type="GO" id="GO:0045454">
    <property type="term" value="P:cell redox homeostasis"/>
    <property type="evidence" value="ECO:0007669"/>
    <property type="project" value="TreeGrafter"/>
</dbReference>
<feature type="transmembrane region" description="Helical" evidence="20">
    <location>
        <begin position="499"/>
        <end position="524"/>
    </location>
</feature>
<dbReference type="Gene3D" id="3.40.30.10">
    <property type="entry name" value="Glutaredoxin"/>
    <property type="match status" value="1"/>
</dbReference>
<proteinExistence type="inferred from homology"/>
<dbReference type="HAMAP" id="MF_00399">
    <property type="entry name" value="DbsD"/>
    <property type="match status" value="1"/>
</dbReference>
<dbReference type="SUPFAM" id="SSF52833">
    <property type="entry name" value="Thioredoxin-like"/>
    <property type="match status" value="1"/>
</dbReference>
<dbReference type="InterPro" id="IPR003834">
    <property type="entry name" value="Cyt_c_assmbl_TM_dom"/>
</dbReference>
<evidence type="ECO:0000256" key="19">
    <source>
        <dbReference type="ARBA" id="ARBA00047804"/>
    </source>
</evidence>
<keyword evidence="12 22" id="KW-0560">Oxidoreductase</keyword>
<feature type="transmembrane region" description="Helical" evidence="20">
    <location>
        <begin position="419"/>
        <end position="441"/>
    </location>
</feature>
<dbReference type="AlphaFoldDB" id="A0A3B0VFF0"/>
<evidence type="ECO:0000256" key="20">
    <source>
        <dbReference type="SAM" id="Phobius"/>
    </source>
</evidence>
<keyword evidence="8 20" id="KW-0812">Transmembrane</keyword>
<comment type="subcellular location">
    <subcellularLocation>
        <location evidence="1">Cell inner membrane</location>
        <topology evidence="1">Multi-pass membrane protein</topology>
    </subcellularLocation>
</comment>
<dbReference type="InterPro" id="IPR013766">
    <property type="entry name" value="Thioredoxin_domain"/>
</dbReference>
<dbReference type="SUPFAM" id="SSF74863">
    <property type="entry name" value="Thiol:disulfide interchange protein DsbD, N-terminal domain (DsbD-alpha)"/>
    <property type="match status" value="2"/>
</dbReference>
<evidence type="ECO:0000256" key="3">
    <source>
        <dbReference type="ARBA" id="ARBA00012612"/>
    </source>
</evidence>
<evidence type="ECO:0000256" key="15">
    <source>
        <dbReference type="ARBA" id="ARBA00023157"/>
    </source>
</evidence>
<comment type="catalytic activity">
    <reaction evidence="19">
        <text>[protein]-dithiol + NADP(+) = [protein]-disulfide + NADPH + H(+)</text>
        <dbReference type="Rhea" id="RHEA:18753"/>
        <dbReference type="Rhea" id="RHEA-COMP:10593"/>
        <dbReference type="Rhea" id="RHEA-COMP:10594"/>
        <dbReference type="ChEBI" id="CHEBI:15378"/>
        <dbReference type="ChEBI" id="CHEBI:29950"/>
        <dbReference type="ChEBI" id="CHEBI:50058"/>
        <dbReference type="ChEBI" id="CHEBI:57783"/>
        <dbReference type="ChEBI" id="CHEBI:58349"/>
        <dbReference type="EC" id="1.8.1.8"/>
    </reaction>
</comment>
<dbReference type="PANTHER" id="PTHR32234:SF0">
    <property type="entry name" value="THIOL:DISULFIDE INTERCHANGE PROTEIN DSBD"/>
    <property type="match status" value="1"/>
</dbReference>
<feature type="transmembrane region" description="Helical" evidence="20">
    <location>
        <begin position="347"/>
        <end position="371"/>
    </location>
</feature>
<dbReference type="NCBIfam" id="NF001419">
    <property type="entry name" value="PRK00293.1"/>
    <property type="match status" value="1"/>
</dbReference>